<dbReference type="AlphaFoldDB" id="S2EXD7"/>
<comment type="caution">
    <text evidence="1">The sequence shown here is derived from an EMBL/GenBank/DDBJ whole genome shotgun (WGS) entry which is preliminary data.</text>
</comment>
<dbReference type="EMBL" id="AHJG01000002">
    <property type="protein sequence ID" value="EPA06864.1"/>
    <property type="molecule type" value="Genomic_DNA"/>
</dbReference>
<protein>
    <submittedName>
        <fullName evidence="1">Uncharacterized protein</fullName>
    </submittedName>
</protein>
<evidence type="ECO:0000313" key="2">
    <source>
        <dbReference type="Proteomes" id="UP000014065"/>
    </source>
</evidence>
<organism evidence="1 2">
    <name type="scientific">Candidatus Nitrosarchaeum limnium BG20</name>
    <dbReference type="NCBI Taxonomy" id="859192"/>
    <lineage>
        <taxon>Archaea</taxon>
        <taxon>Nitrososphaerota</taxon>
        <taxon>Nitrososphaeria</taxon>
        <taxon>Nitrosopumilales</taxon>
        <taxon>Nitrosopumilaceae</taxon>
        <taxon>Nitrosarchaeum</taxon>
    </lineage>
</organism>
<evidence type="ECO:0000313" key="1">
    <source>
        <dbReference type="EMBL" id="EPA06864.1"/>
    </source>
</evidence>
<proteinExistence type="predicted"/>
<reference evidence="1 2" key="1">
    <citation type="journal article" date="2012" name="J. Bacteriol.">
        <title>Genome Sequence of "Candidatus Nitrosoarchaeum limnia" BG20, a Low-Salinity Ammonia-Oxidizing Archaeon from the San Francisco Bay Estuary.</title>
        <authorList>
            <person name="Mosier A.C."/>
            <person name="Allen E.E."/>
            <person name="Kim M."/>
            <person name="Ferriera S."/>
            <person name="Francis C.A."/>
        </authorList>
    </citation>
    <scope>NUCLEOTIDE SEQUENCE [LARGE SCALE GENOMIC DNA]</scope>
    <source>
        <strain evidence="1 2">BG20</strain>
    </source>
</reference>
<gene>
    <name evidence="1" type="ORF">BG20_I1442</name>
</gene>
<sequence length="47" mass="5576">MQIFQGSLFHNSWVQIQRKNVRQNSLIFDFVMPEIQIVTRVSMYGGM</sequence>
<accession>S2EXD7</accession>
<name>S2EXD7_9ARCH</name>
<dbReference type="Proteomes" id="UP000014065">
    <property type="component" value="Unassembled WGS sequence"/>
</dbReference>
<keyword evidence="2" id="KW-1185">Reference proteome</keyword>